<evidence type="ECO:0000313" key="18">
    <source>
        <dbReference type="Proteomes" id="UP000005741"/>
    </source>
</evidence>
<dbReference type="UniPathway" id="UPA00251">
    <property type="reaction ID" value="UER00316"/>
</dbReference>
<evidence type="ECO:0000256" key="6">
    <source>
        <dbReference type="ARBA" id="ARBA00023244"/>
    </source>
</evidence>
<comment type="similarity">
    <text evidence="2 8 13">Belongs to the glutamyl-tRNA reductase family.</text>
</comment>
<keyword evidence="18" id="KW-1185">Reference proteome</keyword>
<dbReference type="InterPro" id="IPR015896">
    <property type="entry name" value="4pyrrol_synth_GluRdtase_dimer"/>
</dbReference>
<feature type="binding site" evidence="8 10">
    <location>
        <begin position="51"/>
        <end position="54"/>
    </location>
    <ligand>
        <name>substrate</name>
    </ligand>
</feature>
<dbReference type="PATRIC" id="fig|937775.9.peg.7"/>
<feature type="domain" description="Glutamyl-tRNA reductase N-terminal" evidence="16">
    <location>
        <begin position="13"/>
        <end position="146"/>
    </location>
</feature>
<dbReference type="OrthoDB" id="4562at2157"/>
<feature type="site" description="Important for activity" evidence="8 12">
    <location>
        <position position="89"/>
    </location>
</feature>
<dbReference type="InterPro" id="IPR015895">
    <property type="entry name" value="4pyrrol_synth_GluRdtase_N"/>
</dbReference>
<dbReference type="FunFam" id="3.40.50.720:FF:000031">
    <property type="entry name" value="Glutamyl-tRNA reductase"/>
    <property type="match status" value="1"/>
</dbReference>
<evidence type="ECO:0000256" key="7">
    <source>
        <dbReference type="ARBA" id="ARBA00047464"/>
    </source>
</evidence>
<dbReference type="PANTHER" id="PTHR43013">
    <property type="entry name" value="GLUTAMYL-TRNA REDUCTASE"/>
    <property type="match status" value="1"/>
</dbReference>
<evidence type="ECO:0000256" key="4">
    <source>
        <dbReference type="ARBA" id="ARBA00022857"/>
    </source>
</evidence>
<comment type="subunit">
    <text evidence="8">Homodimer.</text>
</comment>
<dbReference type="PROSITE" id="PS00747">
    <property type="entry name" value="GLUTR"/>
    <property type="match status" value="1"/>
</dbReference>
<dbReference type="Pfam" id="PF05201">
    <property type="entry name" value="GlutR_N"/>
    <property type="match status" value="1"/>
</dbReference>
<evidence type="ECO:0000256" key="1">
    <source>
        <dbReference type="ARBA" id="ARBA00005059"/>
    </source>
</evidence>
<evidence type="ECO:0000256" key="12">
    <source>
        <dbReference type="PIRSR" id="PIRSR000445-4"/>
    </source>
</evidence>
<dbReference type="FunCoup" id="H1YY64">
    <property type="interactions" value="97"/>
</dbReference>
<dbReference type="PIRSF" id="PIRSF000445">
    <property type="entry name" value="4pyrrol_synth_GluRdtase"/>
    <property type="match status" value="1"/>
</dbReference>
<dbReference type="CDD" id="cd05213">
    <property type="entry name" value="NAD_bind_Glutamyl_tRNA_reduct"/>
    <property type="match status" value="1"/>
</dbReference>
<dbReference type="InterPro" id="IPR018214">
    <property type="entry name" value="GluRdtase_CS"/>
</dbReference>
<feature type="binding site" evidence="8 11">
    <location>
        <begin position="179"/>
        <end position="184"/>
    </location>
    <ligand>
        <name>NADP(+)</name>
        <dbReference type="ChEBI" id="CHEBI:58349"/>
    </ligand>
</feature>
<comment type="function">
    <text evidence="8">Catalyzes the NADPH-dependent reduction of glutamyl-tRNA(Glu) to glutamate 1-semialdehyde (GSA).</text>
</comment>
<dbReference type="Pfam" id="PF00745">
    <property type="entry name" value="GlutR_dimer"/>
    <property type="match status" value="1"/>
</dbReference>
<dbReference type="STRING" id="937775.Metlim_0006"/>
<evidence type="ECO:0000256" key="5">
    <source>
        <dbReference type="ARBA" id="ARBA00023002"/>
    </source>
</evidence>
<evidence type="ECO:0000256" key="8">
    <source>
        <dbReference type="HAMAP-Rule" id="MF_00087"/>
    </source>
</evidence>
<evidence type="ECO:0000256" key="11">
    <source>
        <dbReference type="PIRSR" id="PIRSR000445-3"/>
    </source>
</evidence>
<dbReference type="InterPro" id="IPR036291">
    <property type="entry name" value="NAD(P)-bd_dom_sf"/>
</dbReference>
<dbReference type="EMBL" id="CM001436">
    <property type="protein sequence ID" value="EHQ34159.1"/>
    <property type="molecule type" value="Genomic_DNA"/>
</dbReference>
<feature type="active site" description="Nucleophile" evidence="8 9">
    <location>
        <position position="52"/>
    </location>
</feature>
<dbReference type="InParanoid" id="H1YY64"/>
<evidence type="ECO:0000259" key="15">
    <source>
        <dbReference type="Pfam" id="PF01488"/>
    </source>
</evidence>
<dbReference type="HAMAP" id="MF_00087">
    <property type="entry name" value="Glu_tRNA_reductase"/>
    <property type="match status" value="1"/>
</dbReference>
<dbReference type="GO" id="GO:0019353">
    <property type="term" value="P:protoporphyrinogen IX biosynthetic process from glutamate"/>
    <property type="evidence" value="ECO:0007669"/>
    <property type="project" value="TreeGrafter"/>
</dbReference>
<name>H1YY64_9EURY</name>
<dbReference type="Gene3D" id="3.40.50.720">
    <property type="entry name" value="NAD(P)-binding Rossmann-like Domain"/>
    <property type="match status" value="1"/>
</dbReference>
<feature type="binding site" evidence="8 10">
    <location>
        <begin position="104"/>
        <end position="106"/>
    </location>
    <ligand>
        <name>substrate</name>
    </ligand>
</feature>
<feature type="binding site" evidence="8 10">
    <location>
        <position position="99"/>
    </location>
    <ligand>
        <name>substrate</name>
    </ligand>
</feature>
<reference evidence="17 18" key="1">
    <citation type="submission" date="2011-10" db="EMBL/GenBank/DDBJ databases">
        <title>The Improved High-Quality Draft genome of Methanoplanus limicola DSM 2279.</title>
        <authorList>
            <consortium name="US DOE Joint Genome Institute (JGI-PGF)"/>
            <person name="Lucas S."/>
            <person name="Copeland A."/>
            <person name="Lapidus A."/>
            <person name="Glavina del Rio T."/>
            <person name="Dalin E."/>
            <person name="Tice H."/>
            <person name="Bruce D."/>
            <person name="Goodwin L."/>
            <person name="Pitluck S."/>
            <person name="Peters L."/>
            <person name="Mikhailova N."/>
            <person name="Lu M."/>
            <person name="Kyrpides N."/>
            <person name="Mavromatis K."/>
            <person name="Ivanova N."/>
            <person name="Markowitz V."/>
            <person name="Cheng J.-F."/>
            <person name="Hugenholtz P."/>
            <person name="Woyke T."/>
            <person name="Wu D."/>
            <person name="Wirth R."/>
            <person name="Brambilla E.-M."/>
            <person name="Klenk H.-P."/>
            <person name="Eisen J.A."/>
        </authorList>
    </citation>
    <scope>NUCLEOTIDE SEQUENCE [LARGE SCALE GENOMIC DNA]</scope>
    <source>
        <strain evidence="17 18">DSM 2279</strain>
    </source>
</reference>
<keyword evidence="6 8" id="KW-0627">Porphyrin biosynthesis</keyword>
<dbReference type="EC" id="1.2.1.70" evidence="3 8"/>
<dbReference type="InterPro" id="IPR000343">
    <property type="entry name" value="4pyrrol_synth_GluRdtase"/>
</dbReference>
<dbReference type="SUPFAM" id="SSF69075">
    <property type="entry name" value="Glutamyl tRNA-reductase dimerization domain"/>
    <property type="match status" value="1"/>
</dbReference>
<evidence type="ECO:0000259" key="16">
    <source>
        <dbReference type="Pfam" id="PF05201"/>
    </source>
</evidence>
<evidence type="ECO:0000259" key="14">
    <source>
        <dbReference type="Pfam" id="PF00745"/>
    </source>
</evidence>
<dbReference type="Proteomes" id="UP000005741">
    <property type="component" value="Chromosome"/>
</dbReference>
<evidence type="ECO:0000256" key="13">
    <source>
        <dbReference type="RuleBase" id="RU000584"/>
    </source>
</evidence>
<feature type="binding site" evidence="8 10">
    <location>
        <position position="110"/>
    </location>
    <ligand>
        <name>substrate</name>
    </ligand>
</feature>
<feature type="domain" description="Quinate/shikimate 5-dehydrogenase/glutamyl-tRNA reductase" evidence="15">
    <location>
        <begin position="161"/>
        <end position="302"/>
    </location>
</feature>
<evidence type="ECO:0000313" key="17">
    <source>
        <dbReference type="EMBL" id="EHQ34159.1"/>
    </source>
</evidence>
<dbReference type="SUPFAM" id="SSF69742">
    <property type="entry name" value="Glutamyl tRNA-reductase catalytic, N-terminal domain"/>
    <property type="match status" value="1"/>
</dbReference>
<dbReference type="SUPFAM" id="SSF51735">
    <property type="entry name" value="NAD(P)-binding Rossmann-fold domains"/>
    <property type="match status" value="1"/>
</dbReference>
<dbReference type="Pfam" id="PF01488">
    <property type="entry name" value="Shikimate_DH"/>
    <property type="match status" value="1"/>
</dbReference>
<evidence type="ECO:0000256" key="10">
    <source>
        <dbReference type="PIRSR" id="PIRSR000445-2"/>
    </source>
</evidence>
<dbReference type="NCBIfam" id="TIGR01035">
    <property type="entry name" value="hemA"/>
    <property type="match status" value="1"/>
</dbReference>
<evidence type="ECO:0000256" key="2">
    <source>
        <dbReference type="ARBA" id="ARBA00005916"/>
    </source>
</evidence>
<dbReference type="GO" id="GO:0008883">
    <property type="term" value="F:glutamyl-tRNA reductase activity"/>
    <property type="evidence" value="ECO:0007669"/>
    <property type="project" value="UniProtKB-UniRule"/>
</dbReference>
<organism evidence="17 18">
    <name type="scientific">Methanoplanus limicola DSM 2279</name>
    <dbReference type="NCBI Taxonomy" id="937775"/>
    <lineage>
        <taxon>Archaea</taxon>
        <taxon>Methanobacteriati</taxon>
        <taxon>Methanobacteriota</taxon>
        <taxon>Stenosarchaea group</taxon>
        <taxon>Methanomicrobia</taxon>
        <taxon>Methanomicrobiales</taxon>
        <taxon>Methanomicrobiaceae</taxon>
        <taxon>Methanoplanus</taxon>
    </lineage>
</organism>
<evidence type="ECO:0000256" key="9">
    <source>
        <dbReference type="PIRSR" id="PIRSR000445-1"/>
    </source>
</evidence>
<comment type="miscellaneous">
    <text evidence="8">During catalysis, the active site Cys acts as a nucleophile attacking the alpha-carbonyl group of tRNA-bound glutamate with the formation of a thioester intermediate between enzyme and glutamate, and the concomitant release of tRNA(Glu). The thioester intermediate is finally reduced by direct hydride transfer from NADPH, to form the product GSA.</text>
</comment>
<dbReference type="PANTHER" id="PTHR43013:SF1">
    <property type="entry name" value="GLUTAMYL-TRNA REDUCTASE"/>
    <property type="match status" value="1"/>
</dbReference>
<evidence type="ECO:0000256" key="3">
    <source>
        <dbReference type="ARBA" id="ARBA00012970"/>
    </source>
</evidence>
<proteinExistence type="inferred from homology"/>
<keyword evidence="5 8" id="KW-0560">Oxidoreductase</keyword>
<dbReference type="InterPro" id="IPR036343">
    <property type="entry name" value="GluRdtase_N_sf"/>
</dbReference>
<dbReference type="HOGENOM" id="CLU_035113_0_0_2"/>
<comment type="catalytic activity">
    <reaction evidence="7 8 13">
        <text>(S)-4-amino-5-oxopentanoate + tRNA(Glu) + NADP(+) = L-glutamyl-tRNA(Glu) + NADPH + H(+)</text>
        <dbReference type="Rhea" id="RHEA:12344"/>
        <dbReference type="Rhea" id="RHEA-COMP:9663"/>
        <dbReference type="Rhea" id="RHEA-COMP:9680"/>
        <dbReference type="ChEBI" id="CHEBI:15378"/>
        <dbReference type="ChEBI" id="CHEBI:57501"/>
        <dbReference type="ChEBI" id="CHEBI:57783"/>
        <dbReference type="ChEBI" id="CHEBI:58349"/>
        <dbReference type="ChEBI" id="CHEBI:78442"/>
        <dbReference type="ChEBI" id="CHEBI:78520"/>
        <dbReference type="EC" id="1.2.1.70"/>
    </reaction>
</comment>
<dbReference type="Gene3D" id="3.30.460.30">
    <property type="entry name" value="Glutamyl-tRNA reductase, N-terminal domain"/>
    <property type="match status" value="1"/>
</dbReference>
<gene>
    <name evidence="8" type="primary">hemA</name>
    <name evidence="17" type="ORF">Metlim_0006</name>
</gene>
<accession>H1YY64</accession>
<sequence>MKYKLHTDIAFAGISHHNSDISELEKFRFEEETEILNDAREHFKGVVLLQTCNRIEIFVQGDAESLKKYLKEKGRTGFWIKEGCEALKHLLYLAAGMDSMIVGEDQILGQLRKALALSQEKGTSCPVLDLCITKAVHAGIEVRKRTNINNGAVSIGSAAVKLAEELIGTLSGKHILVVGGGEMGKLVAQALSAKELTAIYVTNRTFNRAKLLAEEIGGKAVMMDELYHYISLSDVVISCTGAPHPVIKAEPLTDALDKIRWPLDETKRPLILIDIAQPRDIEEKVKEIESVKLFTIDDLKSVSDENMKLRRKEAENAEKYLLEEHRQFISLINRAAANEPLADLHTWAEAIRVRERDRAVSRIGKTQYSVSEVIDDLTKVLVKKLLSDATIAVRGCAESGDIRSAENLVLAITRGKTCTRKEDLED</sequence>
<comment type="pathway">
    <text evidence="1 8 13">Porphyrin-containing compound metabolism; protoporphyrin-IX biosynthesis; 5-aminolevulinate from L-glutamyl-tRNA(Glu): step 1/2.</text>
</comment>
<protein>
    <recommendedName>
        <fullName evidence="3 8">Glutamyl-tRNA reductase</fullName>
        <shortName evidence="8">GluTR</shortName>
        <ecNumber evidence="3 8">1.2.1.70</ecNumber>
    </recommendedName>
</protein>
<dbReference type="RefSeq" id="WP_004075739.1">
    <property type="nucleotide sequence ID" value="NZ_CM001436.1"/>
</dbReference>
<feature type="domain" description="Tetrapyrrole biosynthesis glutamyl-tRNA reductase dimerisation" evidence="14">
    <location>
        <begin position="317"/>
        <end position="402"/>
    </location>
</feature>
<dbReference type="GO" id="GO:0050661">
    <property type="term" value="F:NADP binding"/>
    <property type="evidence" value="ECO:0007669"/>
    <property type="project" value="InterPro"/>
</dbReference>
<comment type="domain">
    <text evidence="8">Possesses an unusual extended V-shaped dimeric structure with each monomer consisting of three distinct domains arranged along a curved 'spinal' alpha-helix. The N-terminal catalytic domain specifically recognizes the glutamate moiety of the substrate. The second domain is the NADPH-binding domain, and the third C-terminal domain is responsible for dimerization.</text>
</comment>
<keyword evidence="4 8" id="KW-0521">NADP</keyword>
<dbReference type="AlphaFoldDB" id="H1YY64"/>
<dbReference type="InterPro" id="IPR036453">
    <property type="entry name" value="GluRdtase_dimer_dom_sf"/>
</dbReference>
<dbReference type="InterPro" id="IPR006151">
    <property type="entry name" value="Shikm_DH/Glu-tRNA_Rdtase"/>
</dbReference>